<organism evidence="13 14">
    <name type="scientific">Jatrophihabitans lederbergiae</name>
    <dbReference type="NCBI Taxonomy" id="3075547"/>
    <lineage>
        <taxon>Bacteria</taxon>
        <taxon>Bacillati</taxon>
        <taxon>Actinomycetota</taxon>
        <taxon>Actinomycetes</taxon>
        <taxon>Jatrophihabitantales</taxon>
        <taxon>Jatrophihabitantaceae</taxon>
        <taxon>Jatrophihabitans</taxon>
    </lineage>
</organism>
<dbReference type="SUPFAM" id="SSF47384">
    <property type="entry name" value="Homodimeric domain of signal transducing histidine kinase"/>
    <property type="match status" value="1"/>
</dbReference>
<feature type="domain" description="Histidine kinase" evidence="11">
    <location>
        <begin position="466"/>
        <end position="688"/>
    </location>
</feature>
<keyword evidence="14" id="KW-1185">Reference proteome</keyword>
<evidence type="ECO:0000256" key="2">
    <source>
        <dbReference type="ARBA" id="ARBA00004236"/>
    </source>
</evidence>
<keyword evidence="8 10" id="KW-1133">Transmembrane helix</keyword>
<evidence type="ECO:0000256" key="4">
    <source>
        <dbReference type="ARBA" id="ARBA00022553"/>
    </source>
</evidence>
<dbReference type="InterPro" id="IPR003594">
    <property type="entry name" value="HATPase_dom"/>
</dbReference>
<evidence type="ECO:0000256" key="3">
    <source>
        <dbReference type="ARBA" id="ARBA00012438"/>
    </source>
</evidence>
<keyword evidence="10" id="KW-0472">Membrane</keyword>
<dbReference type="SMART" id="SM00304">
    <property type="entry name" value="HAMP"/>
    <property type="match status" value="1"/>
</dbReference>
<dbReference type="SMART" id="SM00388">
    <property type="entry name" value="HisKA"/>
    <property type="match status" value="1"/>
</dbReference>
<dbReference type="InterPro" id="IPR005467">
    <property type="entry name" value="His_kinase_dom"/>
</dbReference>
<sequence length="691" mass="74868">MSSHGLPRDARDGVGTRLRRLVFSMLALLVLLGAAGAGAVHIAAGQVDKLSNGYTPANDLHSTVLTLMLDSETAVRGYLITGDAAFLQPYQNAHDQILPMLDAAKSSLAGIDAHSLDPALASERRLAQQWLTTYADPVAAQRSGTPASRAQQQAGKHLFDQFRAANSTVANRLDAKRSELRAQSNRLRSMAMPLLVLATVVAMIIVATLAYRTSRSISRPLLRLRSIVGRLDRGDLTAQTDEHDGPSEVRALARAVNALGRHARAEAAEDRDIEQFRQRTRLVSATIRRTTNGAQMAEHLVRGLGNAFEVDRVWLHTFADERVPRLTAQWHRDALRPMPAASEPQVEMVRELAARLWQSGQIIAIDSHRTYEPTSAGRQPFDLAHAIGASASIVVPIGDSDTAFGLLWVAMHGHSRHWTLTETGIAQHLAADLAHSLVQAHVIERQAQAVQLLRELDQAKADFISTVSHELRTPLTSISGYLEMLQDGDAGRLPDQATDMLAVIDRNATRLRNLIEDLLTQSRIDAGRLRLDVTEVDIRTVLRIVQTAMAPMAVAGDVKLKFELPPPEVDLMLEGDPHQLEQVFTNLVSNAIKFTPGGGAITVSAMPDETDAVIVEVSDTGIGIPAAEFENLFQRFFRASNASAAALPGTGLGLAIVREIVQRHGGAIDVESELGAGTTLTVWLPKPPAGV</sequence>
<dbReference type="Gene3D" id="3.30.565.10">
    <property type="entry name" value="Histidine kinase-like ATPase, C-terminal domain"/>
    <property type="match status" value="1"/>
</dbReference>
<feature type="transmembrane region" description="Helical" evidence="10">
    <location>
        <begin position="190"/>
        <end position="211"/>
    </location>
</feature>
<dbReference type="InterPro" id="IPR036097">
    <property type="entry name" value="HisK_dim/P_sf"/>
</dbReference>
<dbReference type="InterPro" id="IPR007891">
    <property type="entry name" value="CHASE3"/>
</dbReference>
<evidence type="ECO:0000313" key="13">
    <source>
        <dbReference type="EMBL" id="MDT0262942.1"/>
    </source>
</evidence>
<dbReference type="PROSITE" id="PS50885">
    <property type="entry name" value="HAMP"/>
    <property type="match status" value="1"/>
</dbReference>
<evidence type="ECO:0000259" key="12">
    <source>
        <dbReference type="PROSITE" id="PS50885"/>
    </source>
</evidence>
<keyword evidence="13" id="KW-0547">Nucleotide-binding</keyword>
<keyword evidence="9" id="KW-0902">Two-component regulatory system</keyword>
<dbReference type="SMART" id="SM00387">
    <property type="entry name" value="HATPase_c"/>
    <property type="match status" value="1"/>
</dbReference>
<dbReference type="SUPFAM" id="SSF55874">
    <property type="entry name" value="ATPase domain of HSP90 chaperone/DNA topoisomerase II/histidine kinase"/>
    <property type="match status" value="1"/>
</dbReference>
<feature type="domain" description="HAMP" evidence="12">
    <location>
        <begin position="215"/>
        <end position="268"/>
    </location>
</feature>
<dbReference type="InterPro" id="IPR036890">
    <property type="entry name" value="HATPase_C_sf"/>
</dbReference>
<evidence type="ECO:0000256" key="10">
    <source>
        <dbReference type="SAM" id="Phobius"/>
    </source>
</evidence>
<dbReference type="CDD" id="cd00082">
    <property type="entry name" value="HisKA"/>
    <property type="match status" value="1"/>
</dbReference>
<feature type="transmembrane region" description="Helical" evidence="10">
    <location>
        <begin position="21"/>
        <end position="44"/>
    </location>
</feature>
<dbReference type="InterPro" id="IPR029016">
    <property type="entry name" value="GAF-like_dom_sf"/>
</dbReference>
<dbReference type="SUPFAM" id="SSF55781">
    <property type="entry name" value="GAF domain-like"/>
    <property type="match status" value="1"/>
</dbReference>
<dbReference type="CDD" id="cd00075">
    <property type="entry name" value="HATPase"/>
    <property type="match status" value="1"/>
</dbReference>
<name>A0ABU2JDD9_9ACTN</name>
<dbReference type="Gene3D" id="6.10.340.10">
    <property type="match status" value="1"/>
</dbReference>
<dbReference type="InterPro" id="IPR003660">
    <property type="entry name" value="HAMP_dom"/>
</dbReference>
<dbReference type="InterPro" id="IPR003018">
    <property type="entry name" value="GAF"/>
</dbReference>
<comment type="catalytic activity">
    <reaction evidence="1">
        <text>ATP + protein L-histidine = ADP + protein N-phospho-L-histidine.</text>
        <dbReference type="EC" id="2.7.13.3"/>
    </reaction>
</comment>
<dbReference type="PANTHER" id="PTHR43711:SF1">
    <property type="entry name" value="HISTIDINE KINASE 1"/>
    <property type="match status" value="1"/>
</dbReference>
<dbReference type="SUPFAM" id="SSF158472">
    <property type="entry name" value="HAMP domain-like"/>
    <property type="match status" value="1"/>
</dbReference>
<comment type="caution">
    <text evidence="13">The sequence shown here is derived from an EMBL/GenBank/DDBJ whole genome shotgun (WGS) entry which is preliminary data.</text>
</comment>
<dbReference type="Pfam" id="PF00512">
    <property type="entry name" value="HisKA"/>
    <property type="match status" value="1"/>
</dbReference>
<evidence type="ECO:0000256" key="6">
    <source>
        <dbReference type="ARBA" id="ARBA00022692"/>
    </source>
</evidence>
<dbReference type="InterPro" id="IPR003661">
    <property type="entry name" value="HisK_dim/P_dom"/>
</dbReference>
<keyword evidence="7" id="KW-0418">Kinase</keyword>
<dbReference type="RefSeq" id="WP_311424089.1">
    <property type="nucleotide sequence ID" value="NZ_JAVREH010000025.1"/>
</dbReference>
<dbReference type="Pfam" id="PF05227">
    <property type="entry name" value="CHASE3"/>
    <property type="match status" value="1"/>
</dbReference>
<reference evidence="14" key="1">
    <citation type="submission" date="2023-07" db="EMBL/GenBank/DDBJ databases">
        <title>30 novel species of actinomycetes from the DSMZ collection.</title>
        <authorList>
            <person name="Nouioui I."/>
        </authorList>
    </citation>
    <scope>NUCLEOTIDE SEQUENCE [LARGE SCALE GENOMIC DNA]</scope>
    <source>
        <strain evidence="14">DSM 44399</strain>
    </source>
</reference>
<proteinExistence type="predicted"/>
<dbReference type="PANTHER" id="PTHR43711">
    <property type="entry name" value="TWO-COMPONENT HISTIDINE KINASE"/>
    <property type="match status" value="1"/>
</dbReference>
<evidence type="ECO:0000259" key="11">
    <source>
        <dbReference type="PROSITE" id="PS50109"/>
    </source>
</evidence>
<comment type="subcellular location">
    <subcellularLocation>
        <location evidence="2">Cell membrane</location>
    </subcellularLocation>
</comment>
<dbReference type="InterPro" id="IPR004358">
    <property type="entry name" value="Sig_transdc_His_kin-like_C"/>
</dbReference>
<dbReference type="Pfam" id="PF02518">
    <property type="entry name" value="HATPase_c"/>
    <property type="match status" value="1"/>
</dbReference>
<gene>
    <name evidence="13" type="ORF">RM423_16225</name>
</gene>
<evidence type="ECO:0000256" key="7">
    <source>
        <dbReference type="ARBA" id="ARBA00022777"/>
    </source>
</evidence>
<dbReference type="PROSITE" id="PS50109">
    <property type="entry name" value="HIS_KIN"/>
    <property type="match status" value="1"/>
</dbReference>
<dbReference type="Gene3D" id="3.30.450.40">
    <property type="match status" value="1"/>
</dbReference>
<keyword evidence="13" id="KW-0067">ATP-binding</keyword>
<dbReference type="Gene3D" id="1.10.287.130">
    <property type="match status" value="1"/>
</dbReference>
<dbReference type="Proteomes" id="UP001183176">
    <property type="component" value="Unassembled WGS sequence"/>
</dbReference>
<protein>
    <recommendedName>
        <fullName evidence="3">histidine kinase</fullName>
        <ecNumber evidence="3">2.7.13.3</ecNumber>
    </recommendedName>
</protein>
<dbReference type="Pfam" id="PF00672">
    <property type="entry name" value="HAMP"/>
    <property type="match status" value="1"/>
</dbReference>
<dbReference type="GO" id="GO:0005524">
    <property type="term" value="F:ATP binding"/>
    <property type="evidence" value="ECO:0007669"/>
    <property type="project" value="UniProtKB-KW"/>
</dbReference>
<keyword evidence="4" id="KW-0597">Phosphoprotein</keyword>
<dbReference type="Pfam" id="PF01590">
    <property type="entry name" value="GAF"/>
    <property type="match status" value="1"/>
</dbReference>
<evidence type="ECO:0000313" key="14">
    <source>
        <dbReference type="Proteomes" id="UP001183176"/>
    </source>
</evidence>
<dbReference type="InterPro" id="IPR050736">
    <property type="entry name" value="Sensor_HK_Regulatory"/>
</dbReference>
<dbReference type="EMBL" id="JAVREH010000025">
    <property type="protein sequence ID" value="MDT0262942.1"/>
    <property type="molecule type" value="Genomic_DNA"/>
</dbReference>
<dbReference type="PRINTS" id="PR00344">
    <property type="entry name" value="BCTRLSENSOR"/>
</dbReference>
<evidence type="ECO:0000256" key="5">
    <source>
        <dbReference type="ARBA" id="ARBA00022679"/>
    </source>
</evidence>
<evidence type="ECO:0000256" key="1">
    <source>
        <dbReference type="ARBA" id="ARBA00000085"/>
    </source>
</evidence>
<evidence type="ECO:0000256" key="8">
    <source>
        <dbReference type="ARBA" id="ARBA00022989"/>
    </source>
</evidence>
<keyword evidence="6 10" id="KW-0812">Transmembrane</keyword>
<dbReference type="CDD" id="cd19410">
    <property type="entry name" value="HK9-like_sensor"/>
    <property type="match status" value="1"/>
</dbReference>
<accession>A0ABU2JDD9</accession>
<dbReference type="EC" id="2.7.13.3" evidence="3"/>
<keyword evidence="5" id="KW-0808">Transferase</keyword>
<evidence type="ECO:0000256" key="9">
    <source>
        <dbReference type="ARBA" id="ARBA00023012"/>
    </source>
</evidence>